<dbReference type="PANTHER" id="PTHR23512:SF3">
    <property type="entry name" value="MAJOR FACILITATOR SUPERFAMILY DOMAIN-CONTAINING PROTEIN 1"/>
    <property type="match status" value="1"/>
</dbReference>
<evidence type="ECO:0000313" key="28">
    <source>
        <dbReference type="EMBL" id="SUQ15055.1"/>
    </source>
</evidence>
<evidence type="ECO:0000256" key="24">
    <source>
        <dbReference type="ARBA" id="ARBA00045709"/>
    </source>
</evidence>
<dbReference type="InterPro" id="IPR020846">
    <property type="entry name" value="MFS_dom"/>
</dbReference>
<evidence type="ECO:0000256" key="12">
    <source>
        <dbReference type="ARBA" id="ARBA00044884"/>
    </source>
</evidence>
<comment type="catalytic activity">
    <reaction evidence="19">
        <text>L-histidyl-L-alpha-amino acid(out) = L-histidyl-L-alpha-amino acid(in)</text>
        <dbReference type="Rhea" id="RHEA:79379"/>
        <dbReference type="ChEBI" id="CHEBI:229964"/>
    </reaction>
</comment>
<feature type="transmembrane region" description="Helical" evidence="26">
    <location>
        <begin position="254"/>
        <end position="275"/>
    </location>
</feature>
<comment type="catalytic activity">
    <reaction evidence="21">
        <text>L-lysyl-glycine(out) = L-lysyl-glycine(in)</text>
        <dbReference type="Rhea" id="RHEA:79407"/>
        <dbReference type="ChEBI" id="CHEBI:191202"/>
    </reaction>
</comment>
<evidence type="ECO:0000256" key="11">
    <source>
        <dbReference type="ARBA" id="ARBA00044881"/>
    </source>
</evidence>
<dbReference type="AlphaFoldDB" id="A0A315ZTU3"/>
<comment type="similarity">
    <text evidence="3">Belongs to the major facilitator superfamily.</text>
</comment>
<evidence type="ECO:0000256" key="21">
    <source>
        <dbReference type="ARBA" id="ARBA00044924"/>
    </source>
</evidence>
<dbReference type="InterPro" id="IPR011701">
    <property type="entry name" value="MFS"/>
</dbReference>
<keyword evidence="29" id="KW-1185">Reference proteome</keyword>
<feature type="transmembrane region" description="Helical" evidence="26">
    <location>
        <begin position="287"/>
        <end position="305"/>
    </location>
</feature>
<dbReference type="EMBL" id="UHJJ01000009">
    <property type="protein sequence ID" value="SUQ15055.1"/>
    <property type="molecule type" value="Genomic_DNA"/>
</dbReference>
<feature type="transmembrane region" description="Helical" evidence="26">
    <location>
        <begin position="76"/>
        <end position="93"/>
    </location>
</feature>
<dbReference type="PROSITE" id="PS50850">
    <property type="entry name" value="MFS"/>
    <property type="match status" value="1"/>
</dbReference>
<keyword evidence="5 26" id="KW-0812">Transmembrane</keyword>
<comment type="catalytic activity">
    <reaction evidence="14">
        <text>L-alpha-aminoacyl-L-lysine(out) = L-alpha-aminoacyl-L-lysine(in)</text>
        <dbReference type="Rhea" id="RHEA:79383"/>
        <dbReference type="ChEBI" id="CHEBI:229966"/>
    </reaction>
</comment>
<feature type="transmembrane region" description="Helical" evidence="26">
    <location>
        <begin position="99"/>
        <end position="118"/>
    </location>
</feature>
<evidence type="ECO:0000256" key="2">
    <source>
        <dbReference type="ARBA" id="ARBA00004651"/>
    </source>
</evidence>
<accession>A0A315ZTU3</accession>
<evidence type="ECO:0000256" key="9">
    <source>
        <dbReference type="ARBA" id="ARBA00044876"/>
    </source>
</evidence>
<feature type="transmembrane region" description="Helical" evidence="26">
    <location>
        <begin position="139"/>
        <end position="163"/>
    </location>
</feature>
<comment type="catalytic activity">
    <reaction evidence="20">
        <text>L-alanyl-L-lysine(out) = L-alanyl-L-lysine(in)</text>
        <dbReference type="Rhea" id="RHEA:79415"/>
        <dbReference type="ChEBI" id="CHEBI:192470"/>
    </reaction>
</comment>
<evidence type="ECO:0000256" key="10">
    <source>
        <dbReference type="ARBA" id="ARBA00044878"/>
    </source>
</evidence>
<evidence type="ECO:0000256" key="17">
    <source>
        <dbReference type="ARBA" id="ARBA00044900"/>
    </source>
</evidence>
<proteinExistence type="inferred from homology"/>
<feature type="transmembrane region" description="Helical" evidence="26">
    <location>
        <begin position="44"/>
        <end position="64"/>
    </location>
</feature>
<dbReference type="GO" id="GO:0022857">
    <property type="term" value="F:transmembrane transporter activity"/>
    <property type="evidence" value="ECO:0007669"/>
    <property type="project" value="InterPro"/>
</dbReference>
<evidence type="ECO:0000256" key="16">
    <source>
        <dbReference type="ARBA" id="ARBA00044899"/>
    </source>
</evidence>
<feature type="transmembrane region" description="Helical" evidence="26">
    <location>
        <begin position="12"/>
        <end position="32"/>
    </location>
</feature>
<evidence type="ECO:0000256" key="8">
    <source>
        <dbReference type="ARBA" id="ARBA00023228"/>
    </source>
</evidence>
<comment type="function">
    <text evidence="24">Lysosomal dipeptide uniporter that selectively exports lysine, arginine or histidine-containing dipeptides with a net positive charge from the lysosome lumen into the cytosol. Could play a role in a specific type of protein O-glycosylation indirectly regulating macrophages migration and tissue invasion. Also essential for liver homeostasis.</text>
</comment>
<comment type="catalytic activity">
    <reaction evidence="18">
        <text>L-arginyl-glycine(out) = L-arginyl-glycine(in)</text>
        <dbReference type="Rhea" id="RHEA:79391"/>
        <dbReference type="ChEBI" id="CHEBI:229955"/>
    </reaction>
</comment>
<protein>
    <recommendedName>
        <fullName evidence="22">Lysosomal dipeptide transporter MFSD1</fullName>
    </recommendedName>
    <alternativeName>
        <fullName evidence="23">Major facilitator superfamily domain-containing protein 1</fullName>
    </alternativeName>
</protein>
<comment type="catalytic activity">
    <reaction evidence="12">
        <text>L-alpha-aminoacyl-L-histidine(out) = L-alpha-aminoacyl-L-histidine(in)</text>
        <dbReference type="Rhea" id="RHEA:79375"/>
        <dbReference type="ChEBI" id="CHEBI:229967"/>
    </reaction>
</comment>
<evidence type="ECO:0000256" key="26">
    <source>
        <dbReference type="SAM" id="Phobius"/>
    </source>
</evidence>
<comment type="catalytic activity">
    <reaction evidence="13">
        <text>L-lysyl-L-alpha-amino acid(out) = L-lysyl-L-alpha-amino acid(in)</text>
        <dbReference type="Rhea" id="RHEA:79387"/>
        <dbReference type="ChEBI" id="CHEBI:229965"/>
    </reaction>
</comment>
<evidence type="ECO:0000256" key="7">
    <source>
        <dbReference type="ARBA" id="ARBA00023136"/>
    </source>
</evidence>
<gene>
    <name evidence="28" type="ORF">SAMN05216529_109106</name>
</gene>
<comment type="catalytic activity">
    <reaction evidence="16">
        <text>L-arginyl-L-alpha-amino acid(out) = L-arginyl-L-alpha-amino acid(in)</text>
        <dbReference type="Rhea" id="RHEA:79371"/>
        <dbReference type="ChEBI" id="CHEBI:84315"/>
    </reaction>
</comment>
<evidence type="ECO:0000256" key="20">
    <source>
        <dbReference type="ARBA" id="ARBA00044919"/>
    </source>
</evidence>
<evidence type="ECO:0000256" key="22">
    <source>
        <dbReference type="ARBA" id="ARBA00044985"/>
    </source>
</evidence>
<dbReference type="PANTHER" id="PTHR23512">
    <property type="entry name" value="MAJOR FACILITATOR SUPERFAMILY DOMAIN-CONTAINING PROTEIN 1"/>
    <property type="match status" value="1"/>
</dbReference>
<dbReference type="SUPFAM" id="SSF103473">
    <property type="entry name" value="MFS general substrate transporter"/>
    <property type="match status" value="1"/>
</dbReference>
<keyword evidence="7 26" id="KW-0472">Membrane</keyword>
<dbReference type="RefSeq" id="WP_109712515.1">
    <property type="nucleotide sequence ID" value="NZ_QGDS01000009.1"/>
</dbReference>
<comment type="catalytic activity">
    <reaction evidence="10">
        <text>L-histidyl-glycine(out) = L-histidyl-glycine(in)</text>
        <dbReference type="Rhea" id="RHEA:79395"/>
        <dbReference type="ChEBI" id="CHEBI:229957"/>
    </reaction>
</comment>
<evidence type="ECO:0000256" key="18">
    <source>
        <dbReference type="ARBA" id="ARBA00044903"/>
    </source>
</evidence>
<feature type="transmembrane region" description="Helical" evidence="26">
    <location>
        <begin position="311"/>
        <end position="331"/>
    </location>
</feature>
<dbReference type="Pfam" id="PF07690">
    <property type="entry name" value="MFS_1"/>
    <property type="match status" value="1"/>
</dbReference>
<name>A0A315ZTU3_9FIRM</name>
<feature type="transmembrane region" description="Helical" evidence="26">
    <location>
        <begin position="211"/>
        <end position="234"/>
    </location>
</feature>
<evidence type="ECO:0000256" key="19">
    <source>
        <dbReference type="ARBA" id="ARBA00044912"/>
    </source>
</evidence>
<evidence type="ECO:0000259" key="27">
    <source>
        <dbReference type="PROSITE" id="PS50850"/>
    </source>
</evidence>
<keyword evidence="8" id="KW-0458">Lysosome</keyword>
<evidence type="ECO:0000256" key="6">
    <source>
        <dbReference type="ARBA" id="ARBA00022989"/>
    </source>
</evidence>
<evidence type="ECO:0000256" key="23">
    <source>
        <dbReference type="ARBA" id="ARBA00045018"/>
    </source>
</evidence>
<dbReference type="OrthoDB" id="9773404at2"/>
<organism evidence="28 29">
    <name type="scientific">Faecalicatena contorta</name>
    <dbReference type="NCBI Taxonomy" id="39482"/>
    <lineage>
        <taxon>Bacteria</taxon>
        <taxon>Bacillati</taxon>
        <taxon>Bacillota</taxon>
        <taxon>Clostridia</taxon>
        <taxon>Lachnospirales</taxon>
        <taxon>Lachnospiraceae</taxon>
        <taxon>Faecalicatena</taxon>
    </lineage>
</organism>
<reference evidence="29" key="1">
    <citation type="submission" date="2017-07" db="EMBL/GenBank/DDBJ databases">
        <authorList>
            <person name="Varghese N."/>
            <person name="Submissions S."/>
        </authorList>
    </citation>
    <scope>NUCLEOTIDE SEQUENCE [LARGE SCALE GENOMIC DNA]</scope>
    <source>
        <strain evidence="29">NLAE-zl-C134</strain>
    </source>
</reference>
<keyword evidence="4" id="KW-0813">Transport</keyword>
<comment type="catalytic activity">
    <reaction evidence="17">
        <text>L-lysyl-L-lysine(out) = L-lysyl-L-lysine(in)</text>
        <dbReference type="Rhea" id="RHEA:79403"/>
        <dbReference type="ChEBI" id="CHEBI:229956"/>
    </reaction>
</comment>
<dbReference type="GO" id="GO:0005765">
    <property type="term" value="C:lysosomal membrane"/>
    <property type="evidence" value="ECO:0007669"/>
    <property type="project" value="UniProtKB-SubCell"/>
</dbReference>
<feature type="transmembrane region" description="Helical" evidence="26">
    <location>
        <begin position="380"/>
        <end position="401"/>
    </location>
</feature>
<comment type="subunit">
    <text evidence="25">Homodimer. Interacts with lysosomal protein GLMP (via lumenal domain); the interaction starts while both proteins are still in the endoplasmic reticulum and is required for stabilization of MFSD1 in lysosomes but has no direct effect on its targeting to lysosomes or transporter activity.</text>
</comment>
<evidence type="ECO:0000256" key="1">
    <source>
        <dbReference type="ARBA" id="ARBA00004155"/>
    </source>
</evidence>
<dbReference type="InterPro" id="IPR052187">
    <property type="entry name" value="MFSD1"/>
</dbReference>
<evidence type="ECO:0000256" key="15">
    <source>
        <dbReference type="ARBA" id="ARBA00044898"/>
    </source>
</evidence>
<evidence type="ECO:0000256" key="13">
    <source>
        <dbReference type="ARBA" id="ARBA00044891"/>
    </source>
</evidence>
<dbReference type="GO" id="GO:0005886">
    <property type="term" value="C:plasma membrane"/>
    <property type="evidence" value="ECO:0007669"/>
    <property type="project" value="UniProtKB-SubCell"/>
</dbReference>
<feature type="domain" description="Major facilitator superfamily (MFS) profile" evidence="27">
    <location>
        <begin position="6"/>
        <end position="406"/>
    </location>
</feature>
<comment type="catalytic activity">
    <reaction evidence="15">
        <text>L-aspartyl-L-lysine(out) = L-aspartyl-L-lysine(in)</text>
        <dbReference type="Rhea" id="RHEA:79411"/>
        <dbReference type="ChEBI" id="CHEBI:229953"/>
    </reaction>
</comment>
<evidence type="ECO:0000256" key="3">
    <source>
        <dbReference type="ARBA" id="ARBA00008335"/>
    </source>
</evidence>
<dbReference type="CDD" id="cd06174">
    <property type="entry name" value="MFS"/>
    <property type="match status" value="1"/>
</dbReference>
<feature type="transmembrane region" description="Helical" evidence="26">
    <location>
        <begin position="169"/>
        <end position="191"/>
    </location>
</feature>
<comment type="subcellular location">
    <subcellularLocation>
        <location evidence="2">Cell membrane</location>
        <topology evidence="2">Multi-pass membrane protein</topology>
    </subcellularLocation>
    <subcellularLocation>
        <location evidence="1">Lysosome membrane</location>
        <topology evidence="1">Multi-pass membrane protein</topology>
    </subcellularLocation>
</comment>
<evidence type="ECO:0000256" key="25">
    <source>
        <dbReference type="ARBA" id="ARBA00046376"/>
    </source>
</evidence>
<feature type="transmembrane region" description="Helical" evidence="26">
    <location>
        <begin position="343"/>
        <end position="368"/>
    </location>
</feature>
<evidence type="ECO:0000313" key="29">
    <source>
        <dbReference type="Proteomes" id="UP000254051"/>
    </source>
</evidence>
<evidence type="ECO:0000256" key="4">
    <source>
        <dbReference type="ARBA" id="ARBA00022448"/>
    </source>
</evidence>
<dbReference type="InterPro" id="IPR036259">
    <property type="entry name" value="MFS_trans_sf"/>
</dbReference>
<evidence type="ECO:0000256" key="5">
    <source>
        <dbReference type="ARBA" id="ARBA00022692"/>
    </source>
</evidence>
<comment type="catalytic activity">
    <reaction evidence="9">
        <text>L-lysyl-L-alanine(out) = L-lysyl-L-alanine(in)</text>
        <dbReference type="Rhea" id="RHEA:79399"/>
        <dbReference type="ChEBI" id="CHEBI:229954"/>
    </reaction>
</comment>
<evidence type="ECO:0000256" key="14">
    <source>
        <dbReference type="ARBA" id="ARBA00044893"/>
    </source>
</evidence>
<dbReference type="Gene3D" id="1.20.1250.20">
    <property type="entry name" value="MFS general substrate transporter like domains"/>
    <property type="match status" value="2"/>
</dbReference>
<keyword evidence="6 26" id="KW-1133">Transmembrane helix</keyword>
<dbReference type="Proteomes" id="UP000254051">
    <property type="component" value="Unassembled WGS sequence"/>
</dbReference>
<comment type="catalytic activity">
    <reaction evidence="11">
        <text>L-alpha-aminoacyl-L-arginine(out) = L-alpha-aminoacyl-L-arginine(in)</text>
        <dbReference type="Rhea" id="RHEA:79367"/>
        <dbReference type="ChEBI" id="CHEBI:229968"/>
    </reaction>
</comment>
<sequence length="418" mass="45281">MESKRMKYLQILALGVAGGSIYLMPYIRYVFYDWQMEAMGITNMQLGVLTTAYTIGNVILYIPGGIVADKFSTKKCMLASLISTSILTFIFAFSMGSYALALVIWGLFAVTTTFLFWCSLMKTIRLIGDEKEQGFMFGLYYMGNGLTGALVNSIALQVAAVGSDASNKFFIAVIVYGCSTVVGALLVALLLKDNKAKAAEVKSDEFHFHQVGGLLKSSNLWLFAIIVFTAYALYSSTSYFTPYLTDVVGISPESSGYLSIIRTYIFYIVSPVSGIIADKVIKSTSKWFTILFAILGVLFLGIFAIPPGANVALVSFYTLLPGLFGLALYGLSFSIANETKIPAVVMGTAVGIASIIGYAPDFFMAAMFGNWLDKFGGKGYNYIFTFLAVNCLVGLVAAAIVRKNSKKMHSDGEKAAVS</sequence>